<keyword evidence="3" id="KW-1185">Reference proteome</keyword>
<evidence type="ECO:0000313" key="3">
    <source>
        <dbReference type="Proteomes" id="UP001203665"/>
    </source>
</evidence>
<accession>A0ABT0XFE8</accession>
<reference evidence="2" key="1">
    <citation type="submission" date="2022-06" db="EMBL/GenBank/DDBJ databases">
        <title>Alkalicoccobacillus porphyridii sp. nov., isolated from a marine red alga, Porphyridium purpureum and reclassification of Shouchella plakortidis and Shouchella gibsonii as Alkalicoccobacillus plakortidis comb. nov. and Alkalicoccobacillus gibsonii comb. nov.</title>
        <authorList>
            <person name="Kim K.H."/>
            <person name="Lee J.K."/>
            <person name="Han D.M."/>
            <person name="Baek J.H."/>
            <person name="Jeon C.O."/>
        </authorList>
    </citation>
    <scope>NUCLEOTIDE SEQUENCE</scope>
    <source>
        <strain evidence="2">DSM 19153</strain>
    </source>
</reference>
<keyword evidence="1" id="KW-0472">Membrane</keyword>
<feature type="transmembrane region" description="Helical" evidence="1">
    <location>
        <begin position="39"/>
        <end position="60"/>
    </location>
</feature>
<evidence type="ECO:0000313" key="2">
    <source>
        <dbReference type="EMBL" id="MCM2674599.1"/>
    </source>
</evidence>
<name>A0ABT0XFE8_9BACI</name>
<dbReference type="EMBL" id="JAMQJY010000001">
    <property type="protein sequence ID" value="MCM2674599.1"/>
    <property type="molecule type" value="Genomic_DNA"/>
</dbReference>
<keyword evidence="1" id="KW-0812">Transmembrane</keyword>
<organism evidence="2 3">
    <name type="scientific">Alkalicoccobacillus plakortidis</name>
    <dbReference type="NCBI Taxonomy" id="444060"/>
    <lineage>
        <taxon>Bacteria</taxon>
        <taxon>Bacillati</taxon>
        <taxon>Bacillota</taxon>
        <taxon>Bacilli</taxon>
        <taxon>Bacillales</taxon>
        <taxon>Bacillaceae</taxon>
        <taxon>Alkalicoccobacillus</taxon>
    </lineage>
</organism>
<gene>
    <name evidence="2" type="ORF">NDM98_03125</name>
</gene>
<proteinExistence type="predicted"/>
<dbReference type="Proteomes" id="UP001203665">
    <property type="component" value="Unassembled WGS sequence"/>
</dbReference>
<evidence type="ECO:0000256" key="1">
    <source>
        <dbReference type="SAM" id="Phobius"/>
    </source>
</evidence>
<sequence length="62" mass="7220">MTQFLSLFIGRLLHFTTHHRTHSSSLALFKVEEMKLAYVRLHILLGTRFGFATLCIYGYAFI</sequence>
<comment type="caution">
    <text evidence="2">The sequence shown here is derived from an EMBL/GenBank/DDBJ whole genome shotgun (WGS) entry which is preliminary data.</text>
</comment>
<protein>
    <submittedName>
        <fullName evidence="2">Uncharacterized protein</fullName>
    </submittedName>
</protein>
<dbReference type="RefSeq" id="WP_251604534.1">
    <property type="nucleotide sequence ID" value="NZ_JAMQJY010000001.1"/>
</dbReference>
<keyword evidence="1" id="KW-1133">Transmembrane helix</keyword>